<dbReference type="InterPro" id="IPR050738">
    <property type="entry name" value="Sulfatase"/>
</dbReference>
<protein>
    <submittedName>
        <fullName evidence="5">Arylsulfatase</fullName>
    </submittedName>
</protein>
<dbReference type="AlphaFoldDB" id="A0A6C2UHG6"/>
<dbReference type="PANTHER" id="PTHR42693:SF53">
    <property type="entry name" value="ENDO-4-O-SULFATASE"/>
    <property type="match status" value="1"/>
</dbReference>
<accession>A0A6C2UHG6</accession>
<dbReference type="RefSeq" id="WP_136061017.1">
    <property type="nucleotide sequence ID" value="NZ_CAAHFH010000001.1"/>
</dbReference>
<dbReference type="InterPro" id="IPR000917">
    <property type="entry name" value="Sulfatase_N"/>
</dbReference>
<dbReference type="Gene3D" id="3.40.720.10">
    <property type="entry name" value="Alkaline Phosphatase, subunit A"/>
    <property type="match status" value="1"/>
</dbReference>
<dbReference type="EMBL" id="CAAHFH010000001">
    <property type="protein sequence ID" value="VGO19635.1"/>
    <property type="molecule type" value="Genomic_DNA"/>
</dbReference>
<reference evidence="5 6" key="1">
    <citation type="submission" date="2019-04" db="EMBL/GenBank/DDBJ databases">
        <authorList>
            <person name="Van Vliet M D."/>
        </authorList>
    </citation>
    <scope>NUCLEOTIDE SEQUENCE [LARGE SCALE GENOMIC DNA]</scope>
    <source>
        <strain evidence="5 6">F21</strain>
    </source>
</reference>
<proteinExistence type="inferred from homology"/>
<comment type="similarity">
    <text evidence="1">Belongs to the sulfatase family.</text>
</comment>
<evidence type="ECO:0000256" key="2">
    <source>
        <dbReference type="ARBA" id="ARBA00022801"/>
    </source>
</evidence>
<dbReference type="Gene3D" id="3.30.1120.10">
    <property type="match status" value="1"/>
</dbReference>
<dbReference type="CDD" id="cd16146">
    <property type="entry name" value="ARS_like"/>
    <property type="match status" value="1"/>
</dbReference>
<organism evidence="5 6">
    <name type="scientific">Pontiella sulfatireligans</name>
    <dbReference type="NCBI Taxonomy" id="2750658"/>
    <lineage>
        <taxon>Bacteria</taxon>
        <taxon>Pseudomonadati</taxon>
        <taxon>Kiritimatiellota</taxon>
        <taxon>Kiritimatiellia</taxon>
        <taxon>Kiritimatiellales</taxon>
        <taxon>Pontiellaceae</taxon>
        <taxon>Pontiella</taxon>
    </lineage>
</organism>
<dbReference type="Proteomes" id="UP000346198">
    <property type="component" value="Unassembled WGS sequence"/>
</dbReference>
<keyword evidence="3" id="KW-0732">Signal</keyword>
<dbReference type="GO" id="GO:0004065">
    <property type="term" value="F:arylsulfatase activity"/>
    <property type="evidence" value="ECO:0007669"/>
    <property type="project" value="TreeGrafter"/>
</dbReference>
<evidence type="ECO:0000313" key="6">
    <source>
        <dbReference type="Proteomes" id="UP000346198"/>
    </source>
</evidence>
<evidence type="ECO:0000256" key="1">
    <source>
        <dbReference type="ARBA" id="ARBA00008779"/>
    </source>
</evidence>
<sequence length="579" mass="65052">MNKPSLLIAILGVAVVCAASAKKPNVIVIMTDDTGNNIGFQGNPHVNTPHIDTLAKQSARLNNFHQMPMCTASRAALMTGKYAERTGAWRTSLGRTLMRGDNHTMAEAFKDNGYATGHFGKWHLGDNWPMRPQDQGFDDVVGLRCGAGGQIADYWGNDYFDDTYYRNGKPEKFEGYCTDVFFNETMRFIREKKDEPFFIYLAPNITHLPLKVAEEYSQRHIDNGVDEKLAILYGMIDNLDENMGRLMACLKETGIDENTIVLMTTDDGVQGAAVSNTPDYWNMGMRGKKGSKEEGGHRVFSYLRLPGKAGTDNDTLVSVLDVYPTLLDLCGLPTPAGVEFSGRSFKSYLSKPLDPMDDDRTIFFYYFNPKKLDQRENQTCVIWKNWRLIANRQLYDISKDWKQETDVAAEFPEVVEQLQAKFDAYHAIGKPLVQPVRFILGDERAPVQELTSQDVYWLKEVSTSQAFTQMDAKLLKQSHGPYKVKIARDGKYTFKLSRYPLYENIPMGTGGRKMRAGDFSIETVRMSIAGQAVEKVVSPEDTHAEFTLDLKVGEADLDTALVGEGKDGVAYFVTIEFEG</sequence>
<dbReference type="SUPFAM" id="SSF53649">
    <property type="entry name" value="Alkaline phosphatase-like"/>
    <property type="match status" value="1"/>
</dbReference>
<dbReference type="InterPro" id="IPR017850">
    <property type="entry name" value="Alkaline_phosphatase_core_sf"/>
</dbReference>
<evidence type="ECO:0000259" key="4">
    <source>
        <dbReference type="Pfam" id="PF00884"/>
    </source>
</evidence>
<name>A0A6C2UHG6_9BACT</name>
<feature type="signal peptide" evidence="3">
    <location>
        <begin position="1"/>
        <end position="21"/>
    </location>
</feature>
<evidence type="ECO:0000313" key="5">
    <source>
        <dbReference type="EMBL" id="VGO19635.1"/>
    </source>
</evidence>
<dbReference type="Pfam" id="PF00884">
    <property type="entry name" value="Sulfatase"/>
    <property type="match status" value="1"/>
</dbReference>
<dbReference type="PANTHER" id="PTHR42693">
    <property type="entry name" value="ARYLSULFATASE FAMILY MEMBER"/>
    <property type="match status" value="1"/>
</dbReference>
<feature type="chain" id="PRO_5028858516" evidence="3">
    <location>
        <begin position="22"/>
        <end position="579"/>
    </location>
</feature>
<evidence type="ECO:0000256" key="3">
    <source>
        <dbReference type="SAM" id="SignalP"/>
    </source>
</evidence>
<feature type="domain" description="Sulfatase N-terminal" evidence="4">
    <location>
        <begin position="24"/>
        <end position="331"/>
    </location>
</feature>
<keyword evidence="6" id="KW-1185">Reference proteome</keyword>
<gene>
    <name evidence="5" type="primary">atsA_160</name>
    <name evidence="5" type="ORF">SCARR_01694</name>
</gene>
<keyword evidence="2" id="KW-0378">Hydrolase</keyword>